<gene>
    <name evidence="2" type="ORF">MHI_LOCUS91031</name>
</gene>
<dbReference type="EMBL" id="CAJDYZ010001637">
    <property type="protein sequence ID" value="CAD1469008.1"/>
    <property type="molecule type" value="Genomic_DNA"/>
</dbReference>
<comment type="caution">
    <text evidence="2">The sequence shown here is derived from an EMBL/GenBank/DDBJ whole genome shotgun (WGS) entry which is preliminary data.</text>
</comment>
<dbReference type="Proteomes" id="UP000752696">
    <property type="component" value="Unassembled WGS sequence"/>
</dbReference>
<dbReference type="OrthoDB" id="10508930at2759"/>
<feature type="compositionally biased region" description="Basic and acidic residues" evidence="1">
    <location>
        <begin position="1"/>
        <end position="31"/>
    </location>
</feature>
<keyword evidence="3" id="KW-1185">Reference proteome</keyword>
<feature type="region of interest" description="Disordered" evidence="1">
    <location>
        <begin position="1"/>
        <end position="46"/>
    </location>
</feature>
<evidence type="ECO:0000256" key="1">
    <source>
        <dbReference type="SAM" id="MobiDB-lite"/>
    </source>
</evidence>
<name>A0A6V7GTY9_9HYME</name>
<sequence>MKKEEEEEDKRGGWQGTVRRDSSACPRKEDLCDSSPLRTTTATTTTPFATRSRMCLSYAAALLRPLSPLGSEICNTEAQFLFVRRNRDTEECRVSFDDR</sequence>
<proteinExistence type="predicted"/>
<evidence type="ECO:0000313" key="3">
    <source>
        <dbReference type="Proteomes" id="UP000752696"/>
    </source>
</evidence>
<accession>A0A6V7GTY9</accession>
<reference evidence="2" key="1">
    <citation type="submission" date="2020-07" db="EMBL/GenBank/DDBJ databases">
        <authorList>
            <person name="Nazaruddin N."/>
        </authorList>
    </citation>
    <scope>NUCLEOTIDE SEQUENCE</scope>
</reference>
<protein>
    <submittedName>
        <fullName evidence="2">Uncharacterized protein</fullName>
    </submittedName>
</protein>
<dbReference type="AlphaFoldDB" id="A0A6V7GTY9"/>
<evidence type="ECO:0000313" key="2">
    <source>
        <dbReference type="EMBL" id="CAD1469008.1"/>
    </source>
</evidence>
<organism evidence="2 3">
    <name type="scientific">Heterotrigona itama</name>
    <dbReference type="NCBI Taxonomy" id="395501"/>
    <lineage>
        <taxon>Eukaryota</taxon>
        <taxon>Metazoa</taxon>
        <taxon>Ecdysozoa</taxon>
        <taxon>Arthropoda</taxon>
        <taxon>Hexapoda</taxon>
        <taxon>Insecta</taxon>
        <taxon>Pterygota</taxon>
        <taxon>Neoptera</taxon>
        <taxon>Endopterygota</taxon>
        <taxon>Hymenoptera</taxon>
        <taxon>Apocrita</taxon>
        <taxon>Aculeata</taxon>
        <taxon>Apoidea</taxon>
        <taxon>Anthophila</taxon>
        <taxon>Apidae</taxon>
        <taxon>Heterotrigona</taxon>
    </lineage>
</organism>